<dbReference type="GO" id="GO:0032259">
    <property type="term" value="P:methylation"/>
    <property type="evidence" value="ECO:0007669"/>
    <property type="project" value="UniProtKB-KW"/>
</dbReference>
<dbReference type="RefSeq" id="WP_167669626.1">
    <property type="nucleotide sequence ID" value="NZ_FMAF01000036.1"/>
</dbReference>
<evidence type="ECO:0000313" key="2">
    <source>
        <dbReference type="EMBL" id="SCB50946.1"/>
    </source>
</evidence>
<dbReference type="CDD" id="cd02440">
    <property type="entry name" value="AdoMet_MTases"/>
    <property type="match status" value="1"/>
</dbReference>
<dbReference type="EMBL" id="FMAF01000036">
    <property type="protein sequence ID" value="SCB50946.1"/>
    <property type="molecule type" value="Genomic_DNA"/>
</dbReference>
<dbReference type="SUPFAM" id="SSF53335">
    <property type="entry name" value="S-adenosyl-L-methionine-dependent methyltransferases"/>
    <property type="match status" value="1"/>
</dbReference>
<sequence>MSVGISQRSRTSTEDGRIIITGTGRAGTTLLVQYFTALGFDTGFSMNGIFKEIDSFSHAGLERKLVDETNPYVIKSPEFADHLMDVLKEGRMKIFSAIIPMRNLFDAAASRRRVFKAGVQWGSLWKTKDPNKQEDMLAMQFYKAMYPLVKYGVPTYFLDFPRFAEDFDYFFRTLRPLTDVHGVTRAEAKAAYTRVVDKSKIHSFRALFSTPGKSKRGIEIVQNNLTAASDNTVSSNPNILLPHVFREKDFVDLGTAVESRYAGIFSPREEVSVVPLGVTAQFLENPEDFHHAATDTDHAQWLISTVLERISHVPENSLVLDVGSGSGNTAFALLRALRNPVILATDISRPLLRSLLTTAKTVKNGSSIVPICIDLNKPSFRDNRFDLIVGRAILHHLFEPDILIKNLYASMKPGSSMVFFEPYECGYAFFGMLLEMIIETANRMPGVSDEIITFLRGTSLSYQKCEPKPVEEYANLDDKWNFSRSYFERVADDLGAHLRIYPMYKSAHPYSGELAFRLKAGAGAEKDALPQWAWDLMEKWESRLSQDALDEMAYAVSVVFTKPAS</sequence>
<dbReference type="Pfam" id="PF08242">
    <property type="entry name" value="Methyltransf_12"/>
    <property type="match status" value="1"/>
</dbReference>
<dbReference type="InterPro" id="IPR013217">
    <property type="entry name" value="Methyltransf_12"/>
</dbReference>
<dbReference type="AlphaFoldDB" id="A0A1C3XFS7"/>
<keyword evidence="2" id="KW-0489">Methyltransferase</keyword>
<gene>
    <name evidence="2" type="ORF">GA0061101_1362</name>
</gene>
<dbReference type="Proteomes" id="UP000199205">
    <property type="component" value="Unassembled WGS sequence"/>
</dbReference>
<dbReference type="Gene3D" id="3.40.50.150">
    <property type="entry name" value="Vaccinia Virus protein VP39"/>
    <property type="match status" value="1"/>
</dbReference>
<dbReference type="SUPFAM" id="SSF52540">
    <property type="entry name" value="P-loop containing nucleoside triphosphate hydrolases"/>
    <property type="match status" value="1"/>
</dbReference>
<reference evidence="2 3" key="1">
    <citation type="submission" date="2016-08" db="EMBL/GenBank/DDBJ databases">
        <authorList>
            <person name="Seilhamer J.J."/>
        </authorList>
    </citation>
    <scope>NUCLEOTIDE SEQUENCE [LARGE SCALE GENOMIC DNA]</scope>
    <source>
        <strain evidence="2 3">P1-7</strain>
    </source>
</reference>
<accession>A0A1C3XFS7</accession>
<evidence type="ECO:0000259" key="1">
    <source>
        <dbReference type="Pfam" id="PF08242"/>
    </source>
</evidence>
<dbReference type="InterPro" id="IPR027417">
    <property type="entry name" value="P-loop_NTPase"/>
</dbReference>
<organism evidence="2 3">
    <name type="scientific">Rhizobium lusitanum</name>
    <dbReference type="NCBI Taxonomy" id="293958"/>
    <lineage>
        <taxon>Bacteria</taxon>
        <taxon>Pseudomonadati</taxon>
        <taxon>Pseudomonadota</taxon>
        <taxon>Alphaproteobacteria</taxon>
        <taxon>Hyphomicrobiales</taxon>
        <taxon>Rhizobiaceae</taxon>
        <taxon>Rhizobium/Agrobacterium group</taxon>
        <taxon>Rhizobium</taxon>
    </lineage>
</organism>
<name>A0A1C3XFS7_9HYPH</name>
<proteinExistence type="predicted"/>
<dbReference type="InterPro" id="IPR029063">
    <property type="entry name" value="SAM-dependent_MTases_sf"/>
</dbReference>
<dbReference type="PANTHER" id="PTHR43861">
    <property type="entry name" value="TRANS-ACONITATE 2-METHYLTRANSFERASE-RELATED"/>
    <property type="match status" value="1"/>
</dbReference>
<keyword evidence="2" id="KW-0808">Transferase</keyword>
<feature type="domain" description="Methyltransferase type 12" evidence="1">
    <location>
        <begin position="320"/>
        <end position="414"/>
    </location>
</feature>
<dbReference type="GO" id="GO:0008168">
    <property type="term" value="F:methyltransferase activity"/>
    <property type="evidence" value="ECO:0007669"/>
    <property type="project" value="UniProtKB-KW"/>
</dbReference>
<evidence type="ECO:0000313" key="3">
    <source>
        <dbReference type="Proteomes" id="UP000199205"/>
    </source>
</evidence>
<protein>
    <submittedName>
        <fullName evidence="2">Methyltransferase domain-containing protein</fullName>
    </submittedName>
</protein>